<dbReference type="AlphaFoldDB" id="A0A8J7K1R9"/>
<comment type="caution">
    <text evidence="1">The sequence shown here is derived from an EMBL/GenBank/DDBJ whole genome shotgun (WGS) entry which is preliminary data.</text>
</comment>
<name>A0A8J7K1R9_9NEIS</name>
<evidence type="ECO:0000313" key="2">
    <source>
        <dbReference type="Proteomes" id="UP000604481"/>
    </source>
</evidence>
<reference evidence="1 2" key="1">
    <citation type="submission" date="2020-10" db="EMBL/GenBank/DDBJ databases">
        <title>The genome sequence of Chitinilyticum litopenaei 4Y14.</title>
        <authorList>
            <person name="Liu Y."/>
        </authorList>
    </citation>
    <scope>NUCLEOTIDE SEQUENCE [LARGE SCALE GENOMIC DNA]</scope>
    <source>
        <strain evidence="1 2">4Y14</strain>
    </source>
</reference>
<keyword evidence="2" id="KW-1185">Reference proteome</keyword>
<dbReference type="EMBL" id="JADFUA010000003">
    <property type="protein sequence ID" value="MBE9609037.1"/>
    <property type="molecule type" value="Genomic_DNA"/>
</dbReference>
<accession>A0A8J7K1R9</accession>
<evidence type="ECO:0000313" key="1">
    <source>
        <dbReference type="EMBL" id="MBE9609037.1"/>
    </source>
</evidence>
<protein>
    <submittedName>
        <fullName evidence="1">Uncharacterized protein</fullName>
    </submittedName>
</protein>
<gene>
    <name evidence="1" type="ORF">INR99_06730</name>
</gene>
<dbReference type="RefSeq" id="WP_194115561.1">
    <property type="nucleotide sequence ID" value="NZ_JADFUA010000003.1"/>
</dbReference>
<sequence length="399" mass="43898">MTPSFQFPGPWQTLLFVLLLLGVPVAAFFINAHFDEPLDSATQQWLDWQLPAVATMDNGYLDLVALEATAPDRLQLAATALARQVEIASLAGGDHAKLYAEAFQPLQIQNQQIKLPEGLCGKDATHCLPALHEHAALLQSLRAANREPLQRYQQMLSRPAYAELLPPDLTVPIPGYAYPMQLSKLNASQIADLAAAGQFDAALALWNKEQQFWLRAAHGSRTLINLMVAAAGLRRGTLLLADLLDTYPQLATTELNATRRVLEESLQLRPLLLQGAMYEFQGVAYIIRHPEVNAPAGKALDPGDKVLLSMIKPHASLNLQQRLQQKQLQQLGIPIPSALANNKAEAESTCDSERPWLSFNNPGGKLLACIAEPDFSSYRDRLATVEKDSQTLLNRLQAQ</sequence>
<organism evidence="1 2">
    <name type="scientific">Chitinilyticum piscinae</name>
    <dbReference type="NCBI Taxonomy" id="2866724"/>
    <lineage>
        <taxon>Bacteria</taxon>
        <taxon>Pseudomonadati</taxon>
        <taxon>Pseudomonadota</taxon>
        <taxon>Betaproteobacteria</taxon>
        <taxon>Neisseriales</taxon>
        <taxon>Chitinibacteraceae</taxon>
        <taxon>Chitinilyticum</taxon>
    </lineage>
</organism>
<proteinExistence type="predicted"/>
<dbReference type="Proteomes" id="UP000604481">
    <property type="component" value="Unassembled WGS sequence"/>
</dbReference>